<comment type="cofactor">
    <cofactor evidence="1">
        <name>[4Fe-4S] cluster</name>
        <dbReference type="ChEBI" id="CHEBI:49883"/>
    </cofactor>
</comment>
<dbReference type="PANTHER" id="PTHR35113:SF1">
    <property type="entry name" value="FERREDOXIN-THIOREDOXIN REDUCTASE CATALYTIC CHAIN, CHLOROPLASTIC"/>
    <property type="match status" value="1"/>
</dbReference>
<keyword evidence="8" id="KW-0408">Iron</keyword>
<evidence type="ECO:0000256" key="9">
    <source>
        <dbReference type="ARBA" id="ARBA00023014"/>
    </source>
</evidence>
<proteinExistence type="inferred from homology"/>
<sequence length="90" mass="10325">MQKMRAEILSWAQQYAEENGWVLNPDPVVLDAVIRGLVRNQMKKGERYCPCRIMTGEPEADTAIICPCRYHTDEIASDGHCHCNLFFDHS</sequence>
<evidence type="ECO:0000256" key="11">
    <source>
        <dbReference type="ARBA" id="ARBA00026011"/>
    </source>
</evidence>
<evidence type="ECO:0000256" key="8">
    <source>
        <dbReference type="ARBA" id="ARBA00023004"/>
    </source>
</evidence>
<evidence type="ECO:0000256" key="3">
    <source>
        <dbReference type="ARBA" id="ARBA00007941"/>
    </source>
</evidence>
<comment type="subunit">
    <text evidence="11">Heterodimer of subunit A (variable subunit) and subunit B (catalytic subunit). Heterodimeric FTR forms a complex with ferredoxin and thioredoxin.</text>
</comment>
<dbReference type="Pfam" id="PF02943">
    <property type="entry name" value="FeThRed_B"/>
    <property type="match status" value="1"/>
</dbReference>
<dbReference type="InterPro" id="IPR036644">
    <property type="entry name" value="FTR_bsu_sf"/>
</dbReference>
<comment type="similarity">
    <text evidence="3">Belongs to the ferredoxin thioredoxin reductase beta subunit family.</text>
</comment>
<dbReference type="Proteomes" id="UP000730161">
    <property type="component" value="Unassembled WGS sequence"/>
</dbReference>
<dbReference type="OrthoDB" id="45654at2157"/>
<keyword evidence="5" id="KW-0004">4Fe-4S</keyword>
<keyword evidence="7" id="KW-0560">Oxidoreductase</keyword>
<dbReference type="EC" id="1.8.7.2" evidence="4"/>
<dbReference type="Gene3D" id="3.90.460.10">
    <property type="entry name" value="Ferredoxin thioredoxin reductase catalytic beta subunit"/>
    <property type="match status" value="1"/>
</dbReference>
<name>A0A8J7WAR7_9EURY</name>
<dbReference type="GO" id="GO:0046872">
    <property type="term" value="F:metal ion binding"/>
    <property type="evidence" value="ECO:0007669"/>
    <property type="project" value="UniProtKB-KW"/>
</dbReference>
<organism evidence="14 15">
    <name type="scientific">Methanocalculus chunghsingensis</name>
    <dbReference type="NCBI Taxonomy" id="156457"/>
    <lineage>
        <taxon>Archaea</taxon>
        <taxon>Methanobacteriati</taxon>
        <taxon>Methanobacteriota</taxon>
        <taxon>Stenosarchaea group</taxon>
        <taxon>Methanomicrobia</taxon>
        <taxon>Methanomicrobiales</taxon>
        <taxon>Methanocalculaceae</taxon>
        <taxon>Methanocalculus</taxon>
    </lineage>
</organism>
<keyword evidence="6" id="KW-0479">Metal-binding</keyword>
<keyword evidence="10" id="KW-1015">Disulfide bond</keyword>
<dbReference type="AlphaFoldDB" id="A0A8J7WAR7"/>
<evidence type="ECO:0000256" key="5">
    <source>
        <dbReference type="ARBA" id="ARBA00022485"/>
    </source>
</evidence>
<evidence type="ECO:0000256" key="4">
    <source>
        <dbReference type="ARBA" id="ARBA00012358"/>
    </source>
</evidence>
<gene>
    <name evidence="14" type="ORF">RJ53_08085</name>
</gene>
<reference evidence="14" key="1">
    <citation type="submission" date="2014-12" db="EMBL/GenBank/DDBJ databases">
        <authorList>
            <person name="Huang H.-H."/>
            <person name="Chen S.-C."/>
            <person name="Lai M.-C."/>
        </authorList>
    </citation>
    <scope>NUCLEOTIDE SEQUENCE</scope>
    <source>
        <strain evidence="14">K1F9705b</strain>
    </source>
</reference>
<keyword evidence="15" id="KW-1185">Reference proteome</keyword>
<evidence type="ECO:0000256" key="13">
    <source>
        <dbReference type="ARBA" id="ARBA00048150"/>
    </source>
</evidence>
<protein>
    <recommendedName>
        <fullName evidence="4">ferredoxin:thioredoxin reductase</fullName>
        <ecNumber evidence="4">1.8.7.2</ecNumber>
    </recommendedName>
    <alternativeName>
        <fullName evidence="12">Ferredoxin-thioredoxin reductase subunit B</fullName>
    </alternativeName>
</protein>
<evidence type="ECO:0000313" key="14">
    <source>
        <dbReference type="EMBL" id="MBR1369455.1"/>
    </source>
</evidence>
<dbReference type="RefSeq" id="WP_211531161.1">
    <property type="nucleotide sequence ID" value="NZ_JWHL01000013.1"/>
</dbReference>
<dbReference type="PANTHER" id="PTHR35113">
    <property type="entry name" value="FERREDOXIN-THIOREDOXIN REDUCTASE CATALYTIC CHAIN, CHLOROPLASTIC"/>
    <property type="match status" value="1"/>
</dbReference>
<dbReference type="GO" id="GO:0016730">
    <property type="term" value="F:oxidoreductase activity, acting on iron-sulfur proteins as donors"/>
    <property type="evidence" value="ECO:0007669"/>
    <property type="project" value="InterPro"/>
</dbReference>
<comment type="caution">
    <text evidence="14">The sequence shown here is derived from an EMBL/GenBank/DDBJ whole genome shotgun (WGS) entry which is preliminary data.</text>
</comment>
<evidence type="ECO:0000313" key="15">
    <source>
        <dbReference type="Proteomes" id="UP000730161"/>
    </source>
</evidence>
<dbReference type="EMBL" id="JWHL01000013">
    <property type="protein sequence ID" value="MBR1369455.1"/>
    <property type="molecule type" value="Genomic_DNA"/>
</dbReference>
<evidence type="ECO:0000256" key="12">
    <source>
        <dbReference type="ARBA" id="ARBA00030295"/>
    </source>
</evidence>
<comment type="catalytic activity">
    <reaction evidence="13">
        <text>[thioredoxin]-disulfide + 2 reduced [2Fe-2S]-[ferredoxin] + 2 H(+) = [thioredoxin]-dithiol + 2 oxidized [2Fe-2S]-[ferredoxin]</text>
        <dbReference type="Rhea" id="RHEA:42336"/>
        <dbReference type="Rhea" id="RHEA-COMP:10000"/>
        <dbReference type="Rhea" id="RHEA-COMP:10001"/>
        <dbReference type="Rhea" id="RHEA-COMP:10698"/>
        <dbReference type="Rhea" id="RHEA-COMP:10700"/>
        <dbReference type="ChEBI" id="CHEBI:15378"/>
        <dbReference type="ChEBI" id="CHEBI:29950"/>
        <dbReference type="ChEBI" id="CHEBI:33737"/>
        <dbReference type="ChEBI" id="CHEBI:33738"/>
        <dbReference type="ChEBI" id="CHEBI:50058"/>
        <dbReference type="EC" id="1.8.7.2"/>
    </reaction>
</comment>
<evidence type="ECO:0000256" key="6">
    <source>
        <dbReference type="ARBA" id="ARBA00022723"/>
    </source>
</evidence>
<evidence type="ECO:0000256" key="2">
    <source>
        <dbReference type="ARBA" id="ARBA00003945"/>
    </source>
</evidence>
<dbReference type="SUPFAM" id="SSF57662">
    <property type="entry name" value="Ferredoxin thioredoxin reductase (FTR), catalytic beta chain"/>
    <property type="match status" value="1"/>
</dbReference>
<evidence type="ECO:0000256" key="1">
    <source>
        <dbReference type="ARBA" id="ARBA00001966"/>
    </source>
</evidence>
<dbReference type="GO" id="GO:0051539">
    <property type="term" value="F:4 iron, 4 sulfur cluster binding"/>
    <property type="evidence" value="ECO:0007669"/>
    <property type="project" value="UniProtKB-KW"/>
</dbReference>
<comment type="function">
    <text evidence="2">Catalytic subunit of the ferredoxin-thioredoxin reductase (FTR), which catalyzes the two-electron reduction of thioredoxins by the electrons provided by reduced ferredoxin.</text>
</comment>
<accession>A0A8J7WAR7</accession>
<dbReference type="InterPro" id="IPR004209">
    <property type="entry name" value="FTR_bsu"/>
</dbReference>
<evidence type="ECO:0000256" key="7">
    <source>
        <dbReference type="ARBA" id="ARBA00023002"/>
    </source>
</evidence>
<evidence type="ECO:0000256" key="10">
    <source>
        <dbReference type="ARBA" id="ARBA00023157"/>
    </source>
</evidence>
<keyword evidence="9" id="KW-0411">Iron-sulfur</keyword>